<dbReference type="PANTHER" id="PTHR47773:SF1">
    <property type="entry name" value="C2H2-TYPE DOMAIN-CONTAINING PROTEIN"/>
    <property type="match status" value="1"/>
</dbReference>
<dbReference type="EMBL" id="JAICCE010000018">
    <property type="protein sequence ID" value="KAG9264838.1"/>
    <property type="molecule type" value="Genomic_DNA"/>
</dbReference>
<reference evidence="2 3" key="1">
    <citation type="submission" date="2021-07" db="EMBL/GenBank/DDBJ databases">
        <authorList>
            <person name="Imarazene B."/>
            <person name="Zahm M."/>
            <person name="Klopp C."/>
            <person name="Cabau C."/>
            <person name="Beille S."/>
            <person name="Jouanno E."/>
            <person name="Castinel A."/>
            <person name="Lluch J."/>
            <person name="Gil L."/>
            <person name="Kuchtly C."/>
            <person name="Lopez Roques C."/>
            <person name="Donnadieu C."/>
            <person name="Parrinello H."/>
            <person name="Journot L."/>
            <person name="Du K."/>
            <person name="Schartl M."/>
            <person name="Retaux S."/>
            <person name="Guiguen Y."/>
        </authorList>
    </citation>
    <scope>NUCLEOTIDE SEQUENCE [LARGE SCALE GENOMIC DNA]</scope>
    <source>
        <strain evidence="2">Pach_M1</strain>
        <tissue evidence="2">Testis</tissue>
    </source>
</reference>
<name>A0A8T2KYV1_ASTMX</name>
<organism evidence="2 3">
    <name type="scientific">Astyanax mexicanus</name>
    <name type="common">Blind cave fish</name>
    <name type="synonym">Astyanax fasciatus mexicanus</name>
    <dbReference type="NCBI Taxonomy" id="7994"/>
    <lineage>
        <taxon>Eukaryota</taxon>
        <taxon>Metazoa</taxon>
        <taxon>Chordata</taxon>
        <taxon>Craniata</taxon>
        <taxon>Vertebrata</taxon>
        <taxon>Euteleostomi</taxon>
        <taxon>Actinopterygii</taxon>
        <taxon>Neopterygii</taxon>
        <taxon>Teleostei</taxon>
        <taxon>Ostariophysi</taxon>
        <taxon>Characiformes</taxon>
        <taxon>Characoidei</taxon>
        <taxon>Acestrorhamphidae</taxon>
        <taxon>Acestrorhamphinae</taxon>
        <taxon>Astyanax</taxon>
    </lineage>
</organism>
<feature type="compositionally biased region" description="Acidic residues" evidence="1">
    <location>
        <begin position="306"/>
        <end position="331"/>
    </location>
</feature>
<proteinExistence type="predicted"/>
<evidence type="ECO:0000313" key="2">
    <source>
        <dbReference type="EMBL" id="KAG9264838.1"/>
    </source>
</evidence>
<feature type="compositionally biased region" description="Polar residues" evidence="1">
    <location>
        <begin position="290"/>
        <end position="299"/>
    </location>
</feature>
<dbReference type="AlphaFoldDB" id="A0A8T2KYV1"/>
<sequence length="686" mass="74497">MEAFREFVLRRDALCLAKTQLGSKAPTAAAERQPSSSGPAEVTDAELLYVEEPSAVVPSCSFSPIPFWRGWTHSSTGPKIPPTAALKKTPPTAALKKTPPTAAVKKTPPTPAATTTPPVVASGSLPVLAPQALQQESQIMKKLAGDAAGTAAWATNVGNEHGQVLTTVLTSHEGPGLVDMVSGLMKRYRDAMEPPPRVIYVDRDCCSLTGSSSVAKLFHEWEDEIVVRLDVWHLMRRFASAVTTESHQLYGAFMSGLSGCIFEWDAGDVTRLREAKRSELEGKRHLFGLSDNQTGSPLPSISDDHDVPEDLLDELEPDEGFGEDAEVEDPTLSELSDTRQSHPCLPEDAATVASRSGLKRKKDSDESSEGSQGEAPPLQEGELRPSSVSLPHNGVYRYREESHGPDGAPGYEHVVNLATALVGLRKLTHLTDSKVDKERSVYPPRHQDRLTAGRFKATKYTSGTPGVESLKRCLLGETTGPAQWPDASRVVEAVCRQLCDLHPSSVQTKGVRVERWALILQDYHSIRQLVLNAPTLMSRTTLQLFEINRQTLMQWFNKRQKAQERAVLLQGVERPSASAVAQDPLPLPREQPLQPPTFAFQPFTFASLPNTAGQAVRRRQKTEMPQPPQAPGARLILPAASASQTQPVCIFISPPTSSHIPVPAFQPVQHTVQPPTAVTGAAAAQV</sequence>
<gene>
    <name evidence="2" type="ORF">AMEX_G21172</name>
</gene>
<dbReference type="Proteomes" id="UP000752171">
    <property type="component" value="Unassembled WGS sequence"/>
</dbReference>
<protein>
    <submittedName>
        <fullName evidence="2">Uncharacterized protein</fullName>
    </submittedName>
</protein>
<evidence type="ECO:0000313" key="3">
    <source>
        <dbReference type="Proteomes" id="UP000752171"/>
    </source>
</evidence>
<evidence type="ECO:0000256" key="1">
    <source>
        <dbReference type="SAM" id="MobiDB-lite"/>
    </source>
</evidence>
<dbReference type="PANTHER" id="PTHR47773">
    <property type="entry name" value="SI:DKEY-9I5.2-RELATED"/>
    <property type="match status" value="1"/>
</dbReference>
<feature type="compositionally biased region" description="Low complexity" evidence="1">
    <location>
        <begin position="82"/>
        <end position="119"/>
    </location>
</feature>
<feature type="region of interest" description="Disordered" evidence="1">
    <location>
        <begin position="81"/>
        <end position="119"/>
    </location>
</feature>
<feature type="non-terminal residue" evidence="2">
    <location>
        <position position="686"/>
    </location>
</feature>
<accession>A0A8T2KYV1</accession>
<feature type="region of interest" description="Disordered" evidence="1">
    <location>
        <begin position="286"/>
        <end position="391"/>
    </location>
</feature>
<comment type="caution">
    <text evidence="2">The sequence shown here is derived from an EMBL/GenBank/DDBJ whole genome shotgun (WGS) entry which is preliminary data.</text>
</comment>